<dbReference type="EMBL" id="MJEQ01001795">
    <property type="protein sequence ID" value="OIT29389.1"/>
    <property type="molecule type" value="Genomic_DNA"/>
</dbReference>
<dbReference type="Gene3D" id="1.10.510.10">
    <property type="entry name" value="Transferase(Phosphotransferase) domain 1"/>
    <property type="match status" value="1"/>
</dbReference>
<dbReference type="GO" id="GO:0016020">
    <property type="term" value="C:membrane"/>
    <property type="evidence" value="ECO:0007669"/>
    <property type="project" value="TreeGrafter"/>
</dbReference>
<keyword evidence="3" id="KW-1185">Reference proteome</keyword>
<evidence type="ECO:0000313" key="2">
    <source>
        <dbReference type="EMBL" id="OIT29389.1"/>
    </source>
</evidence>
<sequence length="176" mass="19295">MQAEYSMGGKASPFGDVYSYGILLLEMFTGKRPTDNMFKDGPTLHNFAKMALPEIIDQIVDPMLLPSSSREGQDEEEGIIDPDDSSVKQAGECLVSVIGIGVECSVESPRERMDIGDVVKELQLIRDILLASQAIHNSTSGSLRFEALPVVLLLLTGKILHHFVYLDISGEELEGR</sequence>
<gene>
    <name evidence="2" type="ORF">A4A49_18063</name>
</gene>
<evidence type="ECO:0000313" key="3">
    <source>
        <dbReference type="Proteomes" id="UP000187609"/>
    </source>
</evidence>
<dbReference type="GO" id="GO:0016301">
    <property type="term" value="F:kinase activity"/>
    <property type="evidence" value="ECO:0007669"/>
    <property type="project" value="UniProtKB-KW"/>
</dbReference>
<dbReference type="STRING" id="49451.A0A314KKZ3"/>
<organism evidence="2 3">
    <name type="scientific">Nicotiana attenuata</name>
    <name type="common">Coyote tobacco</name>
    <dbReference type="NCBI Taxonomy" id="49451"/>
    <lineage>
        <taxon>Eukaryota</taxon>
        <taxon>Viridiplantae</taxon>
        <taxon>Streptophyta</taxon>
        <taxon>Embryophyta</taxon>
        <taxon>Tracheophyta</taxon>
        <taxon>Spermatophyta</taxon>
        <taxon>Magnoliopsida</taxon>
        <taxon>eudicotyledons</taxon>
        <taxon>Gunneridae</taxon>
        <taxon>Pentapetalae</taxon>
        <taxon>asterids</taxon>
        <taxon>lamiids</taxon>
        <taxon>Solanales</taxon>
        <taxon>Solanaceae</taxon>
        <taxon>Nicotianoideae</taxon>
        <taxon>Nicotianeae</taxon>
        <taxon>Nicotiana</taxon>
    </lineage>
</organism>
<evidence type="ECO:0000256" key="1">
    <source>
        <dbReference type="SAM" id="MobiDB-lite"/>
    </source>
</evidence>
<dbReference type="PANTHER" id="PTHR48055:SF55">
    <property type="entry name" value="PROTEIN KINASE DOMAIN-CONTAINING PROTEIN"/>
    <property type="match status" value="1"/>
</dbReference>
<comment type="caution">
    <text evidence="2">The sequence shown here is derived from an EMBL/GenBank/DDBJ whole genome shotgun (WGS) entry which is preliminary data.</text>
</comment>
<dbReference type="PANTHER" id="PTHR48055">
    <property type="entry name" value="LEUCINE-RICH REPEAT RECEPTOR PROTEIN KINASE EMS1"/>
    <property type="match status" value="1"/>
</dbReference>
<proteinExistence type="predicted"/>
<dbReference type="Proteomes" id="UP000187609">
    <property type="component" value="Unassembled WGS sequence"/>
</dbReference>
<name>A0A314KKZ3_NICAT</name>
<protein>
    <submittedName>
        <fullName evidence="2">Lrr receptor-like serinethreonine-protein kinase</fullName>
    </submittedName>
</protein>
<accession>A0A314KKZ3</accession>
<dbReference type="SMR" id="A0A314KKZ3"/>
<feature type="compositionally biased region" description="Acidic residues" evidence="1">
    <location>
        <begin position="73"/>
        <end position="84"/>
    </location>
</feature>
<dbReference type="Gramene" id="OIT29389">
    <property type="protein sequence ID" value="OIT29389"/>
    <property type="gene ID" value="A4A49_18063"/>
</dbReference>
<dbReference type="SUPFAM" id="SSF56112">
    <property type="entry name" value="Protein kinase-like (PK-like)"/>
    <property type="match status" value="1"/>
</dbReference>
<dbReference type="InterPro" id="IPR011009">
    <property type="entry name" value="Kinase-like_dom_sf"/>
</dbReference>
<dbReference type="AlphaFoldDB" id="A0A314KKZ3"/>
<feature type="region of interest" description="Disordered" evidence="1">
    <location>
        <begin position="66"/>
        <end position="85"/>
    </location>
</feature>
<reference evidence="2" key="1">
    <citation type="submission" date="2016-11" db="EMBL/GenBank/DDBJ databases">
        <title>The genome of Nicotiana attenuata.</title>
        <authorList>
            <person name="Xu S."/>
            <person name="Brockmoeller T."/>
            <person name="Gaquerel E."/>
            <person name="Navarro A."/>
            <person name="Kuhl H."/>
            <person name="Gase K."/>
            <person name="Ling Z."/>
            <person name="Zhou W."/>
            <person name="Kreitzer C."/>
            <person name="Stanke M."/>
            <person name="Tang H."/>
            <person name="Lyons E."/>
            <person name="Pandey P."/>
            <person name="Pandey S.P."/>
            <person name="Timmermann B."/>
            <person name="Baldwin I.T."/>
        </authorList>
    </citation>
    <scope>NUCLEOTIDE SEQUENCE [LARGE SCALE GENOMIC DNA]</scope>
    <source>
        <strain evidence="2">UT</strain>
    </source>
</reference>
<dbReference type="InterPro" id="IPR051564">
    <property type="entry name" value="LRR_receptor-like_kinase"/>
</dbReference>